<dbReference type="CDD" id="cd17557">
    <property type="entry name" value="REC_Rcp-like"/>
    <property type="match status" value="1"/>
</dbReference>
<evidence type="ECO:0000256" key="1">
    <source>
        <dbReference type="PROSITE-ProRule" id="PRU00169"/>
    </source>
</evidence>
<keyword evidence="4" id="KW-1185">Reference proteome</keyword>
<dbReference type="Proteomes" id="UP000199399">
    <property type="component" value="Unassembled WGS sequence"/>
</dbReference>
<dbReference type="AlphaFoldDB" id="A0A1G7VSL0"/>
<dbReference type="PANTHER" id="PTHR44520:SF2">
    <property type="entry name" value="RESPONSE REGULATOR RCP1"/>
    <property type="match status" value="1"/>
</dbReference>
<evidence type="ECO:0000313" key="3">
    <source>
        <dbReference type="EMBL" id="SDG62786.1"/>
    </source>
</evidence>
<reference evidence="4" key="1">
    <citation type="submission" date="2016-10" db="EMBL/GenBank/DDBJ databases">
        <authorList>
            <person name="Varghese N."/>
            <person name="Submissions S."/>
        </authorList>
    </citation>
    <scope>NUCLEOTIDE SEQUENCE [LARGE SCALE GENOMIC DNA]</scope>
    <source>
        <strain evidence="4">DSM 16477</strain>
    </source>
</reference>
<dbReference type="SUPFAM" id="SSF52172">
    <property type="entry name" value="CheY-like"/>
    <property type="match status" value="1"/>
</dbReference>
<dbReference type="InterPro" id="IPR011006">
    <property type="entry name" value="CheY-like_superfamily"/>
</dbReference>
<dbReference type="PANTHER" id="PTHR44520">
    <property type="entry name" value="RESPONSE REGULATOR RCP1-RELATED"/>
    <property type="match status" value="1"/>
</dbReference>
<dbReference type="Pfam" id="PF00072">
    <property type="entry name" value="Response_reg"/>
    <property type="match status" value="1"/>
</dbReference>
<dbReference type="SMART" id="SM00448">
    <property type="entry name" value="REC"/>
    <property type="match status" value="1"/>
</dbReference>
<dbReference type="PROSITE" id="PS50110">
    <property type="entry name" value="RESPONSE_REGULATORY"/>
    <property type="match status" value="1"/>
</dbReference>
<protein>
    <recommendedName>
        <fullName evidence="2">Response regulatory domain-containing protein</fullName>
    </recommendedName>
</protein>
<feature type="modified residue" description="4-aspartylphosphate" evidence="1">
    <location>
        <position position="73"/>
    </location>
</feature>
<gene>
    <name evidence="3" type="ORF">SAMN04489759_109176</name>
</gene>
<dbReference type="Gene3D" id="3.40.50.2300">
    <property type="match status" value="1"/>
</dbReference>
<evidence type="ECO:0000259" key="2">
    <source>
        <dbReference type="PROSITE" id="PS50110"/>
    </source>
</evidence>
<proteinExistence type="predicted"/>
<dbReference type="InterPro" id="IPR052893">
    <property type="entry name" value="TCS_response_regulator"/>
</dbReference>
<keyword evidence="1" id="KW-0597">Phosphoprotein</keyword>
<feature type="domain" description="Response regulatory" evidence="2">
    <location>
        <begin position="15"/>
        <end position="140"/>
    </location>
</feature>
<name>A0A1G7VSL0_9RHOB</name>
<evidence type="ECO:0000313" key="4">
    <source>
        <dbReference type="Proteomes" id="UP000199399"/>
    </source>
</evidence>
<organism evidence="3 4">
    <name type="scientific">Sulfitobacter delicatus</name>
    <dbReference type="NCBI Taxonomy" id="218672"/>
    <lineage>
        <taxon>Bacteria</taxon>
        <taxon>Pseudomonadati</taxon>
        <taxon>Pseudomonadota</taxon>
        <taxon>Alphaproteobacteria</taxon>
        <taxon>Rhodobacterales</taxon>
        <taxon>Roseobacteraceae</taxon>
        <taxon>Sulfitobacter</taxon>
    </lineage>
</organism>
<dbReference type="GO" id="GO:0000160">
    <property type="term" value="P:phosphorelay signal transduction system"/>
    <property type="evidence" value="ECO:0007669"/>
    <property type="project" value="InterPro"/>
</dbReference>
<accession>A0A1G7VSL0</accession>
<sequence length="150" mass="16970">MFTPKDARMKTTAAKFLIVDDDMVSVMAMQRAMRKLKIVNETEVRHDGQQALEFLREEVERHGRLPPYIVTLDLNMPRMGGLEFLEAVRGDPALERVVVFVFTTSDMPTDVQSAYSKNVAGYIVKENPSETFANALDMLNAYARIVELPS</sequence>
<dbReference type="EMBL" id="FNBP01000009">
    <property type="protein sequence ID" value="SDG62786.1"/>
    <property type="molecule type" value="Genomic_DNA"/>
</dbReference>
<dbReference type="InterPro" id="IPR001789">
    <property type="entry name" value="Sig_transdc_resp-reg_receiver"/>
</dbReference>
<dbReference type="STRING" id="218672.SAMN04489759_109176"/>